<keyword evidence="3" id="KW-1185">Reference proteome</keyword>
<feature type="region of interest" description="Disordered" evidence="1">
    <location>
        <begin position="28"/>
        <end position="49"/>
    </location>
</feature>
<dbReference type="GeneID" id="70229167"/>
<dbReference type="AlphaFoldDB" id="A0A9P9HE68"/>
<dbReference type="EMBL" id="JAGMUX010000006">
    <property type="protein sequence ID" value="KAH7255452.1"/>
    <property type="molecule type" value="Genomic_DNA"/>
</dbReference>
<organism evidence="2 3">
    <name type="scientific">Fusarium redolens</name>
    <dbReference type="NCBI Taxonomy" id="48865"/>
    <lineage>
        <taxon>Eukaryota</taxon>
        <taxon>Fungi</taxon>
        <taxon>Dikarya</taxon>
        <taxon>Ascomycota</taxon>
        <taxon>Pezizomycotina</taxon>
        <taxon>Sordariomycetes</taxon>
        <taxon>Hypocreomycetidae</taxon>
        <taxon>Hypocreales</taxon>
        <taxon>Nectriaceae</taxon>
        <taxon>Fusarium</taxon>
        <taxon>Fusarium redolens species complex</taxon>
    </lineage>
</organism>
<feature type="compositionally biased region" description="Low complexity" evidence="1">
    <location>
        <begin position="152"/>
        <end position="169"/>
    </location>
</feature>
<name>A0A9P9HE68_FUSRE</name>
<gene>
    <name evidence="2" type="ORF">BKA55DRAFT_688468</name>
</gene>
<reference evidence="2" key="1">
    <citation type="journal article" date="2021" name="Nat. Commun.">
        <title>Genetic determinants of endophytism in the Arabidopsis root mycobiome.</title>
        <authorList>
            <person name="Mesny F."/>
            <person name="Miyauchi S."/>
            <person name="Thiergart T."/>
            <person name="Pickel B."/>
            <person name="Atanasova L."/>
            <person name="Karlsson M."/>
            <person name="Huettel B."/>
            <person name="Barry K.W."/>
            <person name="Haridas S."/>
            <person name="Chen C."/>
            <person name="Bauer D."/>
            <person name="Andreopoulos W."/>
            <person name="Pangilinan J."/>
            <person name="LaButti K."/>
            <person name="Riley R."/>
            <person name="Lipzen A."/>
            <person name="Clum A."/>
            <person name="Drula E."/>
            <person name="Henrissat B."/>
            <person name="Kohler A."/>
            <person name="Grigoriev I.V."/>
            <person name="Martin F.M."/>
            <person name="Hacquard S."/>
        </authorList>
    </citation>
    <scope>NUCLEOTIDE SEQUENCE</scope>
    <source>
        <strain evidence="2">MPI-CAGE-AT-0023</strain>
    </source>
</reference>
<dbReference type="RefSeq" id="XP_046051021.1">
    <property type="nucleotide sequence ID" value="XM_046199213.1"/>
</dbReference>
<sequence>MSDKPDPDAVKAALMVDLSRFRQEELPLSVESKNGKSTYAPNRKNGTDHYSDAKKAMLENKWSAKINDGESQSMEGLEPEDSRPWAKGQTRKRLSNIMIDRAAPAIPASHGTFSSHQSQRTRVEFKPTTPAKWGPPPTQTASAANRQEPIPAATNNGSSSSANAASVNGNSRTPLVVQKQDAHDQGLNASEHLLYSNQCHLGKTEALSIVTTVAIKIRIAYNDGILELQNDSKGLRSHNALDIETPVRDSVFCTIKVKSRPWSDDLRFATVDDAQEFKTCLAKLQRCLLKQQKEQDIGESQVANKTEESNKAEDENDLLMAASPIASTASNASILDSNGTSQQVTTMDQVPLIMADDDWGTTANNNIPGLGHETEHLGQLFHQVLEQFGALKSHSGETMNGVEYEILEQSLSHSLLQECDEKVRNDTLNIIRSMFDVGCKLVSRELGPGLADDKAIGNTGNGIDLGLRQGATAKQAEVSTNRSELGMPKGLGSSRFAKKQVAYEGNFTGPIKY</sequence>
<feature type="compositionally biased region" description="Polar residues" evidence="1">
    <location>
        <begin position="31"/>
        <end position="40"/>
    </location>
</feature>
<proteinExistence type="predicted"/>
<comment type="caution">
    <text evidence="2">The sequence shown here is derived from an EMBL/GenBank/DDBJ whole genome shotgun (WGS) entry which is preliminary data.</text>
</comment>
<feature type="region of interest" description="Disordered" evidence="1">
    <location>
        <begin position="67"/>
        <end position="90"/>
    </location>
</feature>
<feature type="compositionally biased region" description="Polar residues" evidence="1">
    <location>
        <begin position="111"/>
        <end position="120"/>
    </location>
</feature>
<evidence type="ECO:0000313" key="3">
    <source>
        <dbReference type="Proteomes" id="UP000720189"/>
    </source>
</evidence>
<feature type="region of interest" description="Disordered" evidence="1">
    <location>
        <begin position="107"/>
        <end position="169"/>
    </location>
</feature>
<evidence type="ECO:0000256" key="1">
    <source>
        <dbReference type="SAM" id="MobiDB-lite"/>
    </source>
</evidence>
<dbReference type="OrthoDB" id="5143322at2759"/>
<dbReference type="Proteomes" id="UP000720189">
    <property type="component" value="Unassembled WGS sequence"/>
</dbReference>
<protein>
    <submittedName>
        <fullName evidence="2">Uncharacterized protein</fullName>
    </submittedName>
</protein>
<evidence type="ECO:0000313" key="2">
    <source>
        <dbReference type="EMBL" id="KAH7255452.1"/>
    </source>
</evidence>
<accession>A0A9P9HE68</accession>